<dbReference type="RefSeq" id="WP_094472616.1">
    <property type="nucleotide sequence ID" value="NZ_NOXT01000071.1"/>
</dbReference>
<dbReference type="InterPro" id="IPR000620">
    <property type="entry name" value="EamA_dom"/>
</dbReference>
<feature type="transmembrane region" description="Helical" evidence="1">
    <location>
        <begin position="234"/>
        <end position="254"/>
    </location>
</feature>
<gene>
    <name evidence="3" type="ORF">CHU93_02510</name>
</gene>
<sequence length="280" mass="28367">MIPASALAATLLSALLHAGWNLFLKGSAGDRMVDLALLGLGGSLFGVVLITLFGAPVAGAWPFILASSAIHLVYWTALTKGYAAGDMSHVYTIARGVAPALVTIGAVLVAAEVPPVTGFMGVVAISAGVMLVGVNRAAPLPATLWALLTGCAIAGYSLVDALGVRTNGDVFSYKGWGAVFTFLPISLFVILRRGPAGFAAAAAGRWGRSMAAGAVSSAGFMLVLWAQMRGPIGPITALRETSVLFGAALAALLLKEKVTARRWAGAAVVCAGAMLIGFGG</sequence>
<protein>
    <recommendedName>
        <fullName evidence="2">EamA domain-containing protein</fullName>
    </recommendedName>
</protein>
<dbReference type="Pfam" id="PF00892">
    <property type="entry name" value="EamA"/>
    <property type="match status" value="1"/>
</dbReference>
<dbReference type="InterPro" id="IPR037185">
    <property type="entry name" value="EmrE-like"/>
</dbReference>
<reference evidence="3 4" key="1">
    <citation type="submission" date="2017-07" db="EMBL/GenBank/DDBJ databases">
        <title>Sandarakinorhabdus cyanobacteriorum sp. nov., a novel bacterium isolated from cyanobacterial aggregates in a eutrophic lake.</title>
        <authorList>
            <person name="Cai H."/>
        </authorList>
    </citation>
    <scope>NUCLEOTIDE SEQUENCE [LARGE SCALE GENOMIC DNA]</scope>
    <source>
        <strain evidence="3 4">TH057</strain>
    </source>
</reference>
<feature type="domain" description="EamA" evidence="2">
    <location>
        <begin position="142"/>
        <end position="277"/>
    </location>
</feature>
<feature type="transmembrane region" description="Helical" evidence="1">
    <location>
        <begin position="6"/>
        <end position="23"/>
    </location>
</feature>
<dbReference type="EMBL" id="NOXT01000071">
    <property type="protein sequence ID" value="OYQ34040.1"/>
    <property type="molecule type" value="Genomic_DNA"/>
</dbReference>
<dbReference type="SUPFAM" id="SSF103481">
    <property type="entry name" value="Multidrug resistance efflux transporter EmrE"/>
    <property type="match status" value="2"/>
</dbReference>
<keyword evidence="4" id="KW-1185">Reference proteome</keyword>
<keyword evidence="1" id="KW-0472">Membrane</keyword>
<feature type="transmembrane region" description="Helical" evidence="1">
    <location>
        <begin position="211"/>
        <end position="228"/>
    </location>
</feature>
<comment type="caution">
    <text evidence="3">The sequence shown here is derived from an EMBL/GenBank/DDBJ whole genome shotgun (WGS) entry which is preliminary data.</text>
</comment>
<organism evidence="3 4">
    <name type="scientific">Sandarakinorhabdus cyanobacteriorum</name>
    <dbReference type="NCBI Taxonomy" id="1981098"/>
    <lineage>
        <taxon>Bacteria</taxon>
        <taxon>Pseudomonadati</taxon>
        <taxon>Pseudomonadota</taxon>
        <taxon>Alphaproteobacteria</taxon>
        <taxon>Sphingomonadales</taxon>
        <taxon>Sphingosinicellaceae</taxon>
        <taxon>Sandarakinorhabdus</taxon>
    </lineage>
</organism>
<dbReference type="GO" id="GO:0016020">
    <property type="term" value="C:membrane"/>
    <property type="evidence" value="ECO:0007669"/>
    <property type="project" value="InterPro"/>
</dbReference>
<evidence type="ECO:0000259" key="2">
    <source>
        <dbReference type="Pfam" id="PF00892"/>
    </source>
</evidence>
<feature type="transmembrane region" description="Helical" evidence="1">
    <location>
        <begin position="90"/>
        <end position="110"/>
    </location>
</feature>
<feature type="transmembrane region" description="Helical" evidence="1">
    <location>
        <begin position="35"/>
        <end position="54"/>
    </location>
</feature>
<evidence type="ECO:0000313" key="4">
    <source>
        <dbReference type="Proteomes" id="UP000216991"/>
    </source>
</evidence>
<evidence type="ECO:0000256" key="1">
    <source>
        <dbReference type="SAM" id="Phobius"/>
    </source>
</evidence>
<dbReference type="OrthoDB" id="9783707at2"/>
<proteinExistence type="predicted"/>
<feature type="transmembrane region" description="Helical" evidence="1">
    <location>
        <begin position="116"/>
        <end position="135"/>
    </location>
</feature>
<keyword evidence="1" id="KW-0812">Transmembrane</keyword>
<dbReference type="Proteomes" id="UP000216991">
    <property type="component" value="Unassembled WGS sequence"/>
</dbReference>
<feature type="transmembrane region" description="Helical" evidence="1">
    <location>
        <begin position="142"/>
        <end position="159"/>
    </location>
</feature>
<dbReference type="AlphaFoldDB" id="A0A255Z058"/>
<feature type="transmembrane region" description="Helical" evidence="1">
    <location>
        <begin position="171"/>
        <end position="191"/>
    </location>
</feature>
<evidence type="ECO:0000313" key="3">
    <source>
        <dbReference type="EMBL" id="OYQ34040.1"/>
    </source>
</evidence>
<keyword evidence="1" id="KW-1133">Transmembrane helix</keyword>
<feature type="transmembrane region" description="Helical" evidence="1">
    <location>
        <begin position="60"/>
        <end position="78"/>
    </location>
</feature>
<dbReference type="Gene3D" id="1.10.3730.20">
    <property type="match status" value="2"/>
</dbReference>
<name>A0A255Z058_9SPHN</name>
<accession>A0A255Z058</accession>